<dbReference type="InterPro" id="IPR013222">
    <property type="entry name" value="Glyco_hyd_98_carb-bd"/>
</dbReference>
<evidence type="ECO:0000313" key="3">
    <source>
        <dbReference type="Proteomes" id="UP000199501"/>
    </source>
</evidence>
<dbReference type="Pfam" id="PF08357">
    <property type="entry name" value="SEFIR"/>
    <property type="match status" value="1"/>
</dbReference>
<protein>
    <submittedName>
        <fullName evidence="2">NPCBM/NEW2 domain-containing protein</fullName>
    </submittedName>
</protein>
<keyword evidence="3" id="KW-1185">Reference proteome</keyword>
<evidence type="ECO:0000313" key="2">
    <source>
        <dbReference type="EMBL" id="SDD51526.1"/>
    </source>
</evidence>
<feature type="domain" description="SEFIR" evidence="1">
    <location>
        <begin position="1"/>
        <end position="114"/>
    </location>
</feature>
<dbReference type="InterPro" id="IPR038637">
    <property type="entry name" value="NPCBM_sf"/>
</dbReference>
<dbReference type="STRING" id="1271860.SAMN05216174_11273"/>
<dbReference type="Proteomes" id="UP000199501">
    <property type="component" value="Unassembled WGS sequence"/>
</dbReference>
<dbReference type="Gene3D" id="2.60.120.1060">
    <property type="entry name" value="NPCBM/NEW2 domain"/>
    <property type="match status" value="1"/>
</dbReference>
<dbReference type="PROSITE" id="PS51534">
    <property type="entry name" value="SEFIR"/>
    <property type="match status" value="1"/>
</dbReference>
<proteinExistence type="predicted"/>
<name>A0A1G6VFA0_9PSEU</name>
<dbReference type="AlphaFoldDB" id="A0A1G6VFA0"/>
<dbReference type="EMBL" id="FMZZ01000012">
    <property type="protein sequence ID" value="SDD51526.1"/>
    <property type="molecule type" value="Genomic_DNA"/>
</dbReference>
<dbReference type="Pfam" id="PF08305">
    <property type="entry name" value="NPCBM"/>
    <property type="match status" value="1"/>
</dbReference>
<dbReference type="SUPFAM" id="SSF49785">
    <property type="entry name" value="Galactose-binding domain-like"/>
    <property type="match status" value="1"/>
</dbReference>
<evidence type="ECO:0000259" key="1">
    <source>
        <dbReference type="PROSITE" id="PS51534"/>
    </source>
</evidence>
<dbReference type="InterPro" id="IPR008979">
    <property type="entry name" value="Galactose-bd-like_sf"/>
</dbReference>
<accession>A0A1G6VFA0</accession>
<reference evidence="3" key="1">
    <citation type="submission" date="2016-10" db="EMBL/GenBank/DDBJ databases">
        <authorList>
            <person name="Varghese N."/>
            <person name="Submissions S."/>
        </authorList>
    </citation>
    <scope>NUCLEOTIDE SEQUENCE [LARGE SCALE GENOMIC DNA]</scope>
    <source>
        <strain evidence="3">IBRC-M 10403</strain>
    </source>
</reference>
<dbReference type="InterPro" id="IPR013568">
    <property type="entry name" value="SEFIR_dom"/>
</dbReference>
<sequence length="295" mass="32876">MRMGLDVHVDLWYDNVRRDWSLWAIEQLSEADFILVIASPKFKQRADGLAPSHEGRGAQFEAAILRDNLTRNLKEQTERILPVVLPGRSIEEIPVFLNAYSTTRFEISEFTEHGVADLIVAITGDGRHQMPERGVWRGGARTTPAAEPLTVARMPWVLSTPDLRPGDAVLKGVRYIDSIVMRPSSISTEATGFLDVDLGGRFQTMCSAIGVVGDDTERSQVGLFKVHVDGVAQFERQVLPGTPEMIRVDVAGALRLRLEMSRSWRTVANDLMHGADVGWRPSRLPELAWGNPILR</sequence>
<gene>
    <name evidence="2" type="ORF">SAMN05216174_11273</name>
</gene>
<organism evidence="2 3">
    <name type="scientific">Actinokineospora iranica</name>
    <dbReference type="NCBI Taxonomy" id="1271860"/>
    <lineage>
        <taxon>Bacteria</taxon>
        <taxon>Bacillati</taxon>
        <taxon>Actinomycetota</taxon>
        <taxon>Actinomycetes</taxon>
        <taxon>Pseudonocardiales</taxon>
        <taxon>Pseudonocardiaceae</taxon>
        <taxon>Actinokineospora</taxon>
    </lineage>
</organism>